<evidence type="ECO:0000313" key="2">
    <source>
        <dbReference type="Proteomes" id="UP001528672"/>
    </source>
</evidence>
<dbReference type="InterPro" id="IPR011969">
    <property type="entry name" value="Clan_AA_Asp_peptidase_C"/>
</dbReference>
<accession>A0ABT5MNE6</accession>
<sequence length="231" mass="24419">MPMGHSLLRSPGLTRWGRCLWAGALSTVAWAHAGEPVALSGVLGGRALLVIGQQPPKTVAVGDSHLGVRVLSVGRDEAVVEQDGRRLNLRLGDAPVQLNTANPGLKSPNGKKISLTADSGGHFKSQGMINGQVMQFMLDTGATLVAIGRPDADRMGLAYLANPQVAMSTANGSTAAWPLKLSTLRVGDVEVYDVDAVVLSNALPYVLLGNSYLSRFQMRQVGDQMVLDKKP</sequence>
<dbReference type="EMBL" id="JAQSIO010000009">
    <property type="protein sequence ID" value="MDD0816750.1"/>
    <property type="molecule type" value="Genomic_DNA"/>
</dbReference>
<proteinExistence type="predicted"/>
<name>A0ABT5MNE6_9BURK</name>
<reference evidence="1 2" key="1">
    <citation type="submission" date="2023-02" db="EMBL/GenBank/DDBJ databases">
        <title>Bacterial whole genome sequence for Curvibacter sp. HBC28.</title>
        <authorList>
            <person name="Le V."/>
            <person name="Ko S.-R."/>
            <person name="Ahn C.-Y."/>
            <person name="Oh H.-M."/>
        </authorList>
    </citation>
    <scope>NUCLEOTIDE SEQUENCE [LARGE SCALE GENOMIC DNA]</scope>
    <source>
        <strain evidence="1 2">HBC28</strain>
    </source>
</reference>
<dbReference type="GO" id="GO:0008233">
    <property type="term" value="F:peptidase activity"/>
    <property type="evidence" value="ECO:0007669"/>
    <property type="project" value="UniProtKB-KW"/>
</dbReference>
<protein>
    <submittedName>
        <fullName evidence="1">TIGR02281 family clan AA aspartic protease</fullName>
        <ecNumber evidence="1">3.4.23.-</ecNumber>
    </submittedName>
</protein>
<dbReference type="InterPro" id="IPR034122">
    <property type="entry name" value="Retropepsin-like_bacterial"/>
</dbReference>
<dbReference type="EC" id="3.4.23.-" evidence="1"/>
<keyword evidence="2" id="KW-1185">Reference proteome</keyword>
<dbReference type="GO" id="GO:0006508">
    <property type="term" value="P:proteolysis"/>
    <property type="evidence" value="ECO:0007669"/>
    <property type="project" value="UniProtKB-KW"/>
</dbReference>
<dbReference type="Proteomes" id="UP001528672">
    <property type="component" value="Unassembled WGS sequence"/>
</dbReference>
<gene>
    <name evidence="1" type="ORF">PSQ39_19075</name>
</gene>
<dbReference type="NCBIfam" id="TIGR02281">
    <property type="entry name" value="clan_AA_DTGA"/>
    <property type="match status" value="1"/>
</dbReference>
<dbReference type="Pfam" id="PF13975">
    <property type="entry name" value="gag-asp_proteas"/>
    <property type="match status" value="1"/>
</dbReference>
<keyword evidence="1" id="KW-0378">Hydrolase</keyword>
<organism evidence="1 2">
    <name type="scientific">Curvibacter microcysteis</name>
    <dbReference type="NCBI Taxonomy" id="3026419"/>
    <lineage>
        <taxon>Bacteria</taxon>
        <taxon>Pseudomonadati</taxon>
        <taxon>Pseudomonadota</taxon>
        <taxon>Betaproteobacteria</taxon>
        <taxon>Burkholderiales</taxon>
        <taxon>Comamonadaceae</taxon>
        <taxon>Curvibacter</taxon>
    </lineage>
</organism>
<dbReference type="InterPro" id="IPR021109">
    <property type="entry name" value="Peptidase_aspartic_dom_sf"/>
</dbReference>
<keyword evidence="1" id="KW-0645">Protease</keyword>
<dbReference type="SUPFAM" id="SSF50630">
    <property type="entry name" value="Acid proteases"/>
    <property type="match status" value="1"/>
</dbReference>
<evidence type="ECO:0000313" key="1">
    <source>
        <dbReference type="EMBL" id="MDD0816750.1"/>
    </source>
</evidence>
<dbReference type="Gene3D" id="2.40.70.10">
    <property type="entry name" value="Acid Proteases"/>
    <property type="match status" value="1"/>
</dbReference>
<comment type="caution">
    <text evidence="1">The sequence shown here is derived from an EMBL/GenBank/DDBJ whole genome shotgun (WGS) entry which is preliminary data.</text>
</comment>
<dbReference type="CDD" id="cd05483">
    <property type="entry name" value="retropepsin_like_bacteria"/>
    <property type="match status" value="1"/>
</dbReference>